<dbReference type="Proteomes" id="UP000095767">
    <property type="component" value="Unassembled WGS sequence"/>
</dbReference>
<sequence length="76" mass="8103">MKLLPLFFLAIIILNGCTVAPHKARDELVHGMKAGTEEGTLVDNHHAIPRPEYDSWSSPGNMPGSGHDIGSQGATP</sequence>
<proteinExistence type="predicted"/>
<evidence type="ECO:0000313" key="4">
    <source>
        <dbReference type="Proteomes" id="UP000095767"/>
    </source>
</evidence>
<evidence type="ECO:0000256" key="2">
    <source>
        <dbReference type="SAM" id="SignalP"/>
    </source>
</evidence>
<evidence type="ECO:0000313" key="3">
    <source>
        <dbReference type="EMBL" id="OEL17612.1"/>
    </source>
</evidence>
<feature type="chain" id="PRO_5009187455" description="Lipoprotein" evidence="2">
    <location>
        <begin position="20"/>
        <end position="76"/>
    </location>
</feature>
<dbReference type="PANTHER" id="PTHR36040">
    <property type="entry name" value="OS04G0188500 PROTEIN"/>
    <property type="match status" value="1"/>
</dbReference>
<dbReference type="EMBL" id="LWDX02059341">
    <property type="protein sequence ID" value="OEL17612.1"/>
    <property type="molecule type" value="Genomic_DNA"/>
</dbReference>
<dbReference type="OrthoDB" id="680258at2759"/>
<gene>
    <name evidence="3" type="ORF">BAE44_0021368</name>
</gene>
<reference evidence="3 4" key="1">
    <citation type="submission" date="2016-09" db="EMBL/GenBank/DDBJ databases">
        <title>The draft genome of Dichanthelium oligosanthes: A C3 panicoid grass species.</title>
        <authorList>
            <person name="Studer A.J."/>
            <person name="Schnable J.C."/>
            <person name="Brutnell T.P."/>
        </authorList>
    </citation>
    <scope>NUCLEOTIDE SEQUENCE [LARGE SCALE GENOMIC DNA]</scope>
    <source>
        <strain evidence="4">cv. Kellogg 1175</strain>
        <tissue evidence="3">Leaf</tissue>
    </source>
</reference>
<feature type="compositionally biased region" description="Basic and acidic residues" evidence="1">
    <location>
        <begin position="43"/>
        <end position="53"/>
    </location>
</feature>
<organism evidence="3 4">
    <name type="scientific">Dichanthelium oligosanthes</name>
    <dbReference type="NCBI Taxonomy" id="888268"/>
    <lineage>
        <taxon>Eukaryota</taxon>
        <taxon>Viridiplantae</taxon>
        <taxon>Streptophyta</taxon>
        <taxon>Embryophyta</taxon>
        <taxon>Tracheophyta</taxon>
        <taxon>Spermatophyta</taxon>
        <taxon>Magnoliopsida</taxon>
        <taxon>Liliopsida</taxon>
        <taxon>Poales</taxon>
        <taxon>Poaceae</taxon>
        <taxon>PACMAD clade</taxon>
        <taxon>Panicoideae</taxon>
        <taxon>Panicodae</taxon>
        <taxon>Paniceae</taxon>
        <taxon>Dichantheliinae</taxon>
        <taxon>Dichanthelium</taxon>
    </lineage>
</organism>
<evidence type="ECO:0000256" key="1">
    <source>
        <dbReference type="SAM" id="MobiDB-lite"/>
    </source>
</evidence>
<dbReference type="AlphaFoldDB" id="A0A1E5UXF3"/>
<feature type="signal peptide" evidence="2">
    <location>
        <begin position="1"/>
        <end position="19"/>
    </location>
</feature>
<keyword evidence="2" id="KW-0732">Signal</keyword>
<dbReference type="PANTHER" id="PTHR36040:SF4">
    <property type="match status" value="1"/>
</dbReference>
<accession>A0A1E5UXF3</accession>
<comment type="caution">
    <text evidence="3">The sequence shown here is derived from an EMBL/GenBank/DDBJ whole genome shotgun (WGS) entry which is preliminary data.</text>
</comment>
<evidence type="ECO:0008006" key="5">
    <source>
        <dbReference type="Google" id="ProtNLM"/>
    </source>
</evidence>
<keyword evidence="4" id="KW-1185">Reference proteome</keyword>
<protein>
    <recommendedName>
        <fullName evidence="5">Lipoprotein</fullName>
    </recommendedName>
</protein>
<name>A0A1E5UXF3_9POAL</name>
<feature type="region of interest" description="Disordered" evidence="1">
    <location>
        <begin position="40"/>
        <end position="76"/>
    </location>
</feature>